<dbReference type="OrthoDB" id="296386at2759"/>
<proteinExistence type="inferred from homology"/>
<keyword evidence="7" id="KW-1185">Reference proteome</keyword>
<gene>
    <name evidence="6" type="ORF">PGLA1383_LOCUS28897</name>
</gene>
<evidence type="ECO:0000256" key="3">
    <source>
        <dbReference type="ARBA" id="ARBA00023295"/>
    </source>
</evidence>
<dbReference type="Pfam" id="PF10185">
    <property type="entry name" value="Mesd"/>
    <property type="match status" value="1"/>
</dbReference>
<dbReference type="EMBL" id="CAJNNV010024904">
    <property type="protein sequence ID" value="CAE8611087.1"/>
    <property type="molecule type" value="Genomic_DNA"/>
</dbReference>
<keyword evidence="4" id="KW-0472">Membrane</keyword>
<accession>A0A813FCU1</accession>
<sequence>MVKVTRLLNGHSGDNFPIMGQAPLLPDMDIVLDAAGASYVVVFPRGNSVGGTVDLSAEVVNPLKKCRKVFKDRKTARIDLSDEGFGTFAHGSPVSMPVFQQVMREQFMQVAQVCGLKVESFLSIDEDEVFVKISLDRDGQVIRNLAEKVQYKLPLKSEAYEGEEALGTYPGNEPMRSSHGRAVPAYHAYTKDLDDKLEPFRQVDEIRLIETCLSEYLALKNLVEEGVASACFPAANHEQVMELFSEWGSPKKILRLPDSHHDDKVRDYFGEDIAFFFKWYAFYIRSAYDPHLNGSWTLAGRQLFAATFTAVYVLIFVGIMSKLTLADIDSTTWLEIPYLTALVRISKTKMISLMTTALILVFGSVWTKFAPWLTGLRNHRTQGRWEHSLVFTVAPVKLFFALYPFLFEAFAERYMSTTCKTTLAEAAQERYKDLSWPSGVNPFLDGKLEAPEKSLDFLRPFAYKDSNGQHCIYGCFPHHCQTEGEFRCVTGCENQWEVRKEVSKKQEGGSSRHYSLLQLQAKSPVYEYLSWGGSKMDDFLELAIGFAVLTCFAVILPVLAVPALFCNIVQYRLMAYRMTAVTRRPSPLCAESIGSWTNIFQAISLLAVATNVGMAVVVMAPIRELPPFHQLIDFIVLEHIFLASRVFIHENIDAQPEDVRLIEDFNTRFQAKLRWMTGGSEVPQSQMPHNKVDLGFGPMRGDMHSDDEQAFLRGCFRRCLYCVQSDKRASFGFCAEAAFPQFDGTPFFYQTRSFDGFTDRCDMKSHCLSLVLPSPLLVDDHIWIPVARPRPGFLKFPESFVLGVATSAYQIEGAALQGGRKPSIWDDFSRQHGKTAEGATGDVACDHYHRFREDVRLMAAMGVRAYRFSISWSRLIPDGEGEVNEEGAKFYSDLIDALLAQPLARYHWDLPTALEESFGGFGPRVTRWITVNEPEAPGMGHGQGASQVQFSCSARCFVRLAPWWLLSLSCLHLQPVAAGNYFGPYFKIDNAKADIRDLDVGDLDDWESDMPMPFLEHVKEEKEAKSRKKNSVNMQDFSKDPMAFAAMGGGASGSSMAFVTLTIEETEKIGKAGTEKLSSAWTSMLENGGIKVQAYAVDPGSVLFVINNPSVIAQVKSFILDQPNVDFWEL</sequence>
<feature type="non-terminal residue" evidence="6">
    <location>
        <position position="1"/>
    </location>
</feature>
<dbReference type="Proteomes" id="UP000654075">
    <property type="component" value="Unassembled WGS sequence"/>
</dbReference>
<evidence type="ECO:0000256" key="2">
    <source>
        <dbReference type="ARBA" id="ARBA00022801"/>
    </source>
</evidence>
<comment type="caution">
    <text evidence="6">The sequence shown here is derived from an EMBL/GenBank/DDBJ whole genome shotgun (WGS) entry which is preliminary data.</text>
</comment>
<evidence type="ECO:0000256" key="4">
    <source>
        <dbReference type="SAM" id="Phobius"/>
    </source>
</evidence>
<dbReference type="PANTHER" id="PTHR10353">
    <property type="entry name" value="GLYCOSYL HYDROLASE"/>
    <property type="match status" value="1"/>
</dbReference>
<dbReference type="SUPFAM" id="SSF51445">
    <property type="entry name" value="(Trans)glycosidases"/>
    <property type="match status" value="1"/>
</dbReference>
<keyword evidence="4" id="KW-0812">Transmembrane</keyword>
<dbReference type="Gene3D" id="3.20.20.80">
    <property type="entry name" value="Glycosidases"/>
    <property type="match status" value="1"/>
</dbReference>
<evidence type="ECO:0000259" key="5">
    <source>
        <dbReference type="Pfam" id="PF04547"/>
    </source>
</evidence>
<feature type="transmembrane region" description="Helical" evidence="4">
    <location>
        <begin position="389"/>
        <end position="407"/>
    </location>
</feature>
<dbReference type="InterPro" id="IPR001360">
    <property type="entry name" value="Glyco_hydro_1"/>
</dbReference>
<dbReference type="InterPro" id="IPR017853">
    <property type="entry name" value="GH"/>
</dbReference>
<reference evidence="6" key="1">
    <citation type="submission" date="2021-02" db="EMBL/GenBank/DDBJ databases">
        <authorList>
            <person name="Dougan E. K."/>
            <person name="Rhodes N."/>
            <person name="Thang M."/>
            <person name="Chan C."/>
        </authorList>
    </citation>
    <scope>NUCLEOTIDE SEQUENCE</scope>
</reference>
<name>A0A813FCU1_POLGL</name>
<evidence type="ECO:0000313" key="7">
    <source>
        <dbReference type="Proteomes" id="UP000654075"/>
    </source>
</evidence>
<dbReference type="Gene3D" id="3.30.70.260">
    <property type="match status" value="1"/>
</dbReference>
<dbReference type="GO" id="GO:0005975">
    <property type="term" value="P:carbohydrate metabolic process"/>
    <property type="evidence" value="ECO:0007669"/>
    <property type="project" value="InterPro"/>
</dbReference>
<dbReference type="InterPro" id="IPR019330">
    <property type="entry name" value="MESD"/>
</dbReference>
<organism evidence="6 7">
    <name type="scientific">Polarella glacialis</name>
    <name type="common">Dinoflagellate</name>
    <dbReference type="NCBI Taxonomy" id="89957"/>
    <lineage>
        <taxon>Eukaryota</taxon>
        <taxon>Sar</taxon>
        <taxon>Alveolata</taxon>
        <taxon>Dinophyceae</taxon>
        <taxon>Suessiales</taxon>
        <taxon>Suessiaceae</taxon>
        <taxon>Polarella</taxon>
    </lineage>
</organism>
<dbReference type="Pfam" id="PF04547">
    <property type="entry name" value="Anoctamin"/>
    <property type="match status" value="1"/>
</dbReference>
<dbReference type="AlphaFoldDB" id="A0A813FCU1"/>
<protein>
    <recommendedName>
        <fullName evidence="5">Anoctamin transmembrane domain-containing protein</fullName>
    </recommendedName>
</protein>
<dbReference type="InterPro" id="IPR049452">
    <property type="entry name" value="Anoctamin_TM"/>
</dbReference>
<dbReference type="Pfam" id="PF00232">
    <property type="entry name" value="Glyco_hydro_1"/>
    <property type="match status" value="1"/>
</dbReference>
<feature type="domain" description="Anoctamin transmembrane" evidence="5">
    <location>
        <begin position="301"/>
        <end position="661"/>
    </location>
</feature>
<feature type="transmembrane region" description="Helical" evidence="4">
    <location>
        <begin position="350"/>
        <end position="369"/>
    </location>
</feature>
<dbReference type="GO" id="GO:0006457">
    <property type="term" value="P:protein folding"/>
    <property type="evidence" value="ECO:0007669"/>
    <property type="project" value="InterPro"/>
</dbReference>
<keyword evidence="2" id="KW-0378">Hydrolase</keyword>
<evidence type="ECO:0000313" key="6">
    <source>
        <dbReference type="EMBL" id="CAE8611087.1"/>
    </source>
</evidence>
<keyword evidence="4" id="KW-1133">Transmembrane helix</keyword>
<evidence type="ECO:0000256" key="1">
    <source>
        <dbReference type="ARBA" id="ARBA00010838"/>
    </source>
</evidence>
<feature type="transmembrane region" description="Helical" evidence="4">
    <location>
        <begin position="303"/>
        <end position="320"/>
    </location>
</feature>
<dbReference type="GO" id="GO:0008422">
    <property type="term" value="F:beta-glucosidase activity"/>
    <property type="evidence" value="ECO:0007669"/>
    <property type="project" value="TreeGrafter"/>
</dbReference>
<dbReference type="PANTHER" id="PTHR10353:SF36">
    <property type="entry name" value="LP05116P"/>
    <property type="match status" value="1"/>
</dbReference>
<comment type="similarity">
    <text evidence="1">Belongs to the glycosyl hydrolase 1 family.</text>
</comment>
<feature type="transmembrane region" description="Helical" evidence="4">
    <location>
        <begin position="539"/>
        <end position="565"/>
    </location>
</feature>
<keyword evidence="3" id="KW-0326">Glycosidase</keyword>